<protein>
    <submittedName>
        <fullName evidence="2">Uncharacterized protein</fullName>
    </submittedName>
</protein>
<reference evidence="2" key="1">
    <citation type="submission" date="2021-06" db="EMBL/GenBank/DDBJ databases">
        <title>Parelaphostrongylus tenuis whole genome reference sequence.</title>
        <authorList>
            <person name="Garwood T.J."/>
            <person name="Larsen P.A."/>
            <person name="Fountain-Jones N.M."/>
            <person name="Garbe J.R."/>
            <person name="Macchietto M.G."/>
            <person name="Kania S.A."/>
            <person name="Gerhold R.W."/>
            <person name="Richards J.E."/>
            <person name="Wolf T.M."/>
        </authorList>
    </citation>
    <scope>NUCLEOTIDE SEQUENCE</scope>
    <source>
        <strain evidence="2">MNPRO001-30</strain>
        <tissue evidence="2">Meninges</tissue>
    </source>
</reference>
<feature type="compositionally biased region" description="Basic and acidic residues" evidence="1">
    <location>
        <begin position="7"/>
        <end position="28"/>
    </location>
</feature>
<organism evidence="2 3">
    <name type="scientific">Parelaphostrongylus tenuis</name>
    <name type="common">Meningeal worm</name>
    <dbReference type="NCBI Taxonomy" id="148309"/>
    <lineage>
        <taxon>Eukaryota</taxon>
        <taxon>Metazoa</taxon>
        <taxon>Ecdysozoa</taxon>
        <taxon>Nematoda</taxon>
        <taxon>Chromadorea</taxon>
        <taxon>Rhabditida</taxon>
        <taxon>Rhabditina</taxon>
        <taxon>Rhabditomorpha</taxon>
        <taxon>Strongyloidea</taxon>
        <taxon>Metastrongylidae</taxon>
        <taxon>Parelaphostrongylus</taxon>
    </lineage>
</organism>
<name>A0AAD5R1J0_PARTN</name>
<evidence type="ECO:0000313" key="3">
    <source>
        <dbReference type="Proteomes" id="UP001196413"/>
    </source>
</evidence>
<proteinExistence type="predicted"/>
<sequence>MSQSSYDNKRAYENEYQDRLRHQQHNDGQRPLLNPGQPASVTDTRRNCLPRQLERAGQRNDCRQRIPTQPPSVYIPAIKCRPAMPSISPTPQLQRRINCIRQRHTPTYPPLSSKCQVVKEFRSSPDLVTSPPTNFDCEGSVKIVSVNADGVVEHYTYKTGKDVGEVPDKVSGKVADRAENTAENTAERVGDAADDAKEHASRGLSKTGEALGDAGVAVKDAAVGVAEAGGDAAVAVKDAAVDVVGMGVQGVGAAVGAVVGVGQVVGGAVSEVAGTVKMALLQQRKPLVVGLEQRTKM</sequence>
<gene>
    <name evidence="2" type="ORF">KIN20_028402</name>
</gene>
<keyword evidence="3" id="KW-1185">Reference proteome</keyword>
<evidence type="ECO:0000256" key="1">
    <source>
        <dbReference type="SAM" id="MobiDB-lite"/>
    </source>
</evidence>
<dbReference type="AlphaFoldDB" id="A0AAD5R1J0"/>
<dbReference type="EMBL" id="JAHQIW010005919">
    <property type="protein sequence ID" value="KAJ1367484.1"/>
    <property type="molecule type" value="Genomic_DNA"/>
</dbReference>
<feature type="compositionally biased region" description="Basic and acidic residues" evidence="1">
    <location>
        <begin position="174"/>
        <end position="201"/>
    </location>
</feature>
<feature type="region of interest" description="Disordered" evidence="1">
    <location>
        <begin position="1"/>
        <end position="44"/>
    </location>
</feature>
<dbReference type="Proteomes" id="UP001196413">
    <property type="component" value="Unassembled WGS sequence"/>
</dbReference>
<accession>A0AAD5R1J0</accession>
<comment type="caution">
    <text evidence="2">The sequence shown here is derived from an EMBL/GenBank/DDBJ whole genome shotgun (WGS) entry which is preliminary data.</text>
</comment>
<evidence type="ECO:0000313" key="2">
    <source>
        <dbReference type="EMBL" id="KAJ1367484.1"/>
    </source>
</evidence>
<feature type="region of interest" description="Disordered" evidence="1">
    <location>
        <begin position="174"/>
        <end position="206"/>
    </location>
</feature>